<dbReference type="PANTHER" id="PTHR12622">
    <property type="entry name" value="DELTEX-RELATED"/>
    <property type="match status" value="1"/>
</dbReference>
<sequence>MSITHLRRNVEGYPDCDTIQITFEFEDGIQTEQHPNPGQQYYGLKTAAFVPQNHEGRKVYRLLEVAFQHKLLFTVATTSTGEERVTFSDIPLKTEESGGYDSFSYPDPKYLKTVTKLLKAKGIK</sequence>
<dbReference type="Proteomes" id="UP000319801">
    <property type="component" value="Unassembled WGS sequence"/>
</dbReference>
<organism evidence="7 8">
    <name type="scientific">Bagarius yarrelli</name>
    <name type="common">Goonch</name>
    <name type="synonym">Bagrus yarrelli</name>
    <dbReference type="NCBI Taxonomy" id="175774"/>
    <lineage>
        <taxon>Eukaryota</taxon>
        <taxon>Metazoa</taxon>
        <taxon>Chordata</taxon>
        <taxon>Craniata</taxon>
        <taxon>Vertebrata</taxon>
        <taxon>Euteleostomi</taxon>
        <taxon>Actinopterygii</taxon>
        <taxon>Neopterygii</taxon>
        <taxon>Teleostei</taxon>
        <taxon>Ostariophysi</taxon>
        <taxon>Siluriformes</taxon>
        <taxon>Sisoridae</taxon>
        <taxon>Sisorinae</taxon>
        <taxon>Bagarius</taxon>
    </lineage>
</organism>
<feature type="domain" description="Deltex C-terminal" evidence="6">
    <location>
        <begin position="1"/>
        <end position="123"/>
    </location>
</feature>
<comment type="caution">
    <text evidence="7">The sequence shown here is derived from an EMBL/GenBank/DDBJ whole genome shotgun (WGS) entry which is preliminary data.</text>
</comment>
<dbReference type="Pfam" id="PF18102">
    <property type="entry name" value="DTC"/>
    <property type="match status" value="1"/>
</dbReference>
<evidence type="ECO:0000256" key="1">
    <source>
        <dbReference type="ARBA" id="ARBA00000900"/>
    </source>
</evidence>
<dbReference type="GO" id="GO:0016567">
    <property type="term" value="P:protein ubiquitination"/>
    <property type="evidence" value="ECO:0007669"/>
    <property type="project" value="UniProtKB-UniRule"/>
</dbReference>
<dbReference type="AlphaFoldDB" id="A0A556TQA8"/>
<reference evidence="7 8" key="1">
    <citation type="journal article" date="2019" name="Genome Biol. Evol.">
        <title>Whole-Genome Sequencing of the Giant Devil Catfish, Bagarius yarrelli.</title>
        <authorList>
            <person name="Jiang W."/>
            <person name="Lv Y."/>
            <person name="Cheng L."/>
            <person name="Yang K."/>
            <person name="Chao B."/>
            <person name="Wang X."/>
            <person name="Li Y."/>
            <person name="Pan X."/>
            <person name="You X."/>
            <person name="Zhang Y."/>
            <person name="Yang J."/>
            <person name="Li J."/>
            <person name="Zhang X."/>
            <person name="Liu S."/>
            <person name="Sun C."/>
            <person name="Yang J."/>
            <person name="Shi Q."/>
        </authorList>
    </citation>
    <scope>NUCLEOTIDE SEQUENCE [LARGE SCALE GENOMIC DNA]</scope>
    <source>
        <strain evidence="7">JWS20170419001</strain>
        <tissue evidence="7">Muscle</tissue>
    </source>
</reference>
<evidence type="ECO:0000256" key="2">
    <source>
        <dbReference type="ARBA" id="ARBA00004906"/>
    </source>
</evidence>
<comment type="similarity">
    <text evidence="5">Belongs to the Deltex family.</text>
</comment>
<evidence type="ECO:0000259" key="6">
    <source>
        <dbReference type="Pfam" id="PF18102"/>
    </source>
</evidence>
<keyword evidence="4 5" id="KW-0479">Metal-binding</keyword>
<dbReference type="GO" id="GO:0061630">
    <property type="term" value="F:ubiquitin protein ligase activity"/>
    <property type="evidence" value="ECO:0007669"/>
    <property type="project" value="UniProtKB-UniRule"/>
</dbReference>
<dbReference type="GO" id="GO:0008270">
    <property type="term" value="F:zinc ion binding"/>
    <property type="evidence" value="ECO:0007669"/>
    <property type="project" value="UniProtKB-KW"/>
</dbReference>
<name>A0A556TQA8_BAGYA</name>
<dbReference type="EC" id="2.3.2.27" evidence="5"/>
<keyword evidence="5" id="KW-0863">Zinc-finger</keyword>
<dbReference type="GO" id="GO:0005737">
    <property type="term" value="C:cytoplasm"/>
    <property type="evidence" value="ECO:0007669"/>
    <property type="project" value="UniProtKB-SubCell"/>
</dbReference>
<dbReference type="InterPro" id="IPR039396">
    <property type="entry name" value="Deltex_C"/>
</dbReference>
<dbReference type="EMBL" id="VCAZ01000010">
    <property type="protein sequence ID" value="TSK34881.1"/>
    <property type="molecule type" value="Genomic_DNA"/>
</dbReference>
<dbReference type="InterPro" id="IPR039399">
    <property type="entry name" value="Deltex_C_sf"/>
</dbReference>
<comment type="catalytic activity">
    <reaction evidence="1 5">
        <text>S-ubiquitinyl-[E2 ubiquitin-conjugating enzyme]-L-cysteine + [acceptor protein]-L-lysine = [E2 ubiquitin-conjugating enzyme]-L-cysteine + N(6)-ubiquitinyl-[acceptor protein]-L-lysine.</text>
        <dbReference type="EC" id="2.3.2.27"/>
    </reaction>
</comment>
<comment type="subcellular location">
    <subcellularLocation>
        <location evidence="5">Cytoplasm</location>
    </subcellularLocation>
</comment>
<dbReference type="Gene3D" id="3.30.390.130">
    <property type="match status" value="1"/>
</dbReference>
<evidence type="ECO:0000256" key="5">
    <source>
        <dbReference type="RuleBase" id="RU367105"/>
    </source>
</evidence>
<keyword evidence="8" id="KW-1185">Reference proteome</keyword>
<keyword evidence="5" id="KW-0963">Cytoplasm</keyword>
<keyword evidence="5" id="KW-0862">Zinc</keyword>
<evidence type="ECO:0000256" key="4">
    <source>
        <dbReference type="ARBA" id="ARBA00022723"/>
    </source>
</evidence>
<comment type="pathway">
    <text evidence="2 5">Protein modification; protein ubiquitination.</text>
</comment>
<evidence type="ECO:0000313" key="8">
    <source>
        <dbReference type="Proteomes" id="UP000319801"/>
    </source>
</evidence>
<keyword evidence="3 5" id="KW-0808">Transferase</keyword>
<gene>
    <name evidence="7" type="ORF">Baya_4489</name>
</gene>
<dbReference type="InterPro" id="IPR039398">
    <property type="entry name" value="Deltex_fam"/>
</dbReference>
<accession>A0A556TQA8</accession>
<dbReference type="UniPathway" id="UPA00143"/>
<dbReference type="GO" id="GO:0007219">
    <property type="term" value="P:Notch signaling pathway"/>
    <property type="evidence" value="ECO:0007669"/>
    <property type="project" value="InterPro"/>
</dbReference>
<proteinExistence type="inferred from homology"/>
<evidence type="ECO:0000256" key="3">
    <source>
        <dbReference type="ARBA" id="ARBA00022679"/>
    </source>
</evidence>
<evidence type="ECO:0000313" key="7">
    <source>
        <dbReference type="EMBL" id="TSK34881.1"/>
    </source>
</evidence>
<dbReference type="OrthoDB" id="527344at2759"/>
<protein>
    <recommendedName>
        <fullName evidence="5">E3 ubiquitin-protein ligase</fullName>
        <ecNumber evidence="5">2.3.2.27</ecNumber>
    </recommendedName>
</protein>